<dbReference type="Pfam" id="PF07626">
    <property type="entry name" value="PSD3"/>
    <property type="match status" value="1"/>
</dbReference>
<evidence type="ECO:0000313" key="8">
    <source>
        <dbReference type="EMBL" id="SMP42884.1"/>
    </source>
</evidence>
<dbReference type="Pfam" id="PF07627">
    <property type="entry name" value="PSCyt3"/>
    <property type="match status" value="1"/>
</dbReference>
<keyword evidence="9" id="KW-1185">Reference proteome</keyword>
<name>A0ABY1PSN9_9BACT</name>
<gene>
    <name evidence="8" type="ORF">SAMN06265222_101857</name>
</gene>
<dbReference type="InterPro" id="IPR011429">
    <property type="entry name" value="Cyt_c_Planctomycete-type"/>
</dbReference>
<feature type="signal peptide" evidence="1">
    <location>
        <begin position="1"/>
        <end position="36"/>
    </location>
</feature>
<evidence type="ECO:0000259" key="6">
    <source>
        <dbReference type="Pfam" id="PF07635"/>
    </source>
</evidence>
<dbReference type="InterPro" id="IPR011478">
    <property type="entry name" value="DUF1585"/>
</dbReference>
<comment type="caution">
    <text evidence="8">The sequence shown here is derived from an EMBL/GenBank/DDBJ whole genome shotgun (WGS) entry which is preliminary data.</text>
</comment>
<dbReference type="Pfam" id="PF07635">
    <property type="entry name" value="PSCyt1"/>
    <property type="match status" value="1"/>
</dbReference>
<feature type="domain" description="DUF1595" evidence="7">
    <location>
        <begin position="452"/>
        <end position="513"/>
    </location>
</feature>
<dbReference type="Pfam" id="PF07624">
    <property type="entry name" value="PSD2"/>
    <property type="match status" value="1"/>
</dbReference>
<evidence type="ECO:0000259" key="2">
    <source>
        <dbReference type="Pfam" id="PF07624"/>
    </source>
</evidence>
<evidence type="ECO:0000313" key="9">
    <source>
        <dbReference type="Proteomes" id="UP001158067"/>
    </source>
</evidence>
<reference evidence="8 9" key="1">
    <citation type="submission" date="2017-05" db="EMBL/GenBank/DDBJ databases">
        <authorList>
            <person name="Varghese N."/>
            <person name="Submissions S."/>
        </authorList>
    </citation>
    <scope>NUCLEOTIDE SEQUENCE [LARGE SCALE GENOMIC DNA]</scope>
    <source>
        <strain evidence="8 9">DSM 25457</strain>
    </source>
</reference>
<accession>A0ABY1PSN9</accession>
<protein>
    <submittedName>
        <fullName evidence="8">Planctomycete cytochrome C</fullName>
    </submittedName>
</protein>
<evidence type="ECO:0000259" key="7">
    <source>
        <dbReference type="Pfam" id="PF07637"/>
    </source>
</evidence>
<feature type="chain" id="PRO_5045856774" evidence="1">
    <location>
        <begin position="37"/>
        <end position="884"/>
    </location>
</feature>
<dbReference type="Pfam" id="PF07637">
    <property type="entry name" value="PSD5"/>
    <property type="match status" value="1"/>
</dbReference>
<dbReference type="InterPro" id="IPR013042">
    <property type="entry name" value="DUF1592"/>
</dbReference>
<dbReference type="InterPro" id="IPR013036">
    <property type="entry name" value="DUF1587"/>
</dbReference>
<evidence type="ECO:0000259" key="3">
    <source>
        <dbReference type="Pfam" id="PF07626"/>
    </source>
</evidence>
<feature type="domain" description="DUF1592" evidence="5">
    <location>
        <begin position="523"/>
        <end position="650"/>
    </location>
</feature>
<evidence type="ECO:0000256" key="1">
    <source>
        <dbReference type="SAM" id="SignalP"/>
    </source>
</evidence>
<feature type="domain" description="Cytochrome C Planctomycete-type" evidence="6">
    <location>
        <begin position="57"/>
        <end position="105"/>
    </location>
</feature>
<organism evidence="8 9">
    <name type="scientific">Neorhodopirellula lusitana</name>
    <dbReference type="NCBI Taxonomy" id="445327"/>
    <lineage>
        <taxon>Bacteria</taxon>
        <taxon>Pseudomonadati</taxon>
        <taxon>Planctomycetota</taxon>
        <taxon>Planctomycetia</taxon>
        <taxon>Pirellulales</taxon>
        <taxon>Pirellulaceae</taxon>
        <taxon>Neorhodopirellula</taxon>
    </lineage>
</organism>
<dbReference type="InterPro" id="IPR013039">
    <property type="entry name" value="DUF1588"/>
</dbReference>
<evidence type="ECO:0000259" key="5">
    <source>
        <dbReference type="Pfam" id="PF07631"/>
    </source>
</evidence>
<feature type="domain" description="DUF1585" evidence="2">
    <location>
        <begin position="808"/>
        <end position="881"/>
    </location>
</feature>
<keyword evidence="1" id="KW-0732">Signal</keyword>
<evidence type="ECO:0000259" key="4">
    <source>
        <dbReference type="Pfam" id="PF07627"/>
    </source>
</evidence>
<dbReference type="EMBL" id="FXUG01000001">
    <property type="protein sequence ID" value="SMP42884.1"/>
    <property type="molecule type" value="Genomic_DNA"/>
</dbReference>
<feature type="domain" description="DUF1587" evidence="3">
    <location>
        <begin position="142"/>
        <end position="204"/>
    </location>
</feature>
<dbReference type="InterPro" id="IPR013043">
    <property type="entry name" value="DUF1595"/>
</dbReference>
<dbReference type="Proteomes" id="UP001158067">
    <property type="component" value="Unassembled WGS sequence"/>
</dbReference>
<sequence length="884" mass="98477">MMNIRCGHMNVSFISALKAFALFCCVWSCHLSSAQAASPGKIATLPEKHLAVFQKYCFECHDSATQEGRVDLESLSFEISRDIPTAEQWQKVLAAINAGEMPPADSDPITDHDKAEFLRDLSVQMVAARDILSDSGGMITMRRLNRREYQNTLEALLGFRPDVSSLPGDDGAAKFDTFGGSLFFSSDQFERYRETATRTLQAVLTPHEKAESKIRRVEPEETVSTGFFEQAEQMVLNKKTAEDFLALPEGEQNEAVAKTYGLKDIEHARRIVGRFAKGFREVQDYIQRPEAKTGAVMVHTKNRTPGISTPKIDDLSGGTYILRIRAGYYEDSPLRERYLEYGFSPGTVKTSRVLGQVKVTGTVSEPAILEIPLELPLGTPGRYVVRQRDYEEKASRRFANQAAAKENGIGQPPSTWIDYIEIEGPFHDVWPNPVQAELMPPHETGENEGAYANRVIARFAASAFRGKEPDRVFIDKLVARYLAKRASGVEQHNALIDVYALMLASPSFVYLSEPREGNAPVRLTDRELAIGLSYFLWSAPPDEELFALAGADRLSDPQVLREQTSRLLDDDRSEAFISGFAHQWLEMKRLDMFEFSAMYHPEFDEAIRRSVRGEIYATIRHLIDEKLPLQKLLDADFVLANDVLADYYNLPGVEGAEFRKVSLPENSPRGGLLGAAAIHIMGSDGQRSSPVERGAWVLRHLLNDPPPPAPANVPMLSRFDGKVLAVRDLQKAHQEQPQCAQCHQKIDPIGFGLESFTAAGLWRNVEVIAAPEDALVQGESAKKKKRKKKGAEPEEFVFPIEASGKLLSGETFEDYFGLRDLVATHDKAFARGFTENLVAYALGRPFAISDHNLATEITAQAVTQGNTIEAFIQTLVQSKAFHMK</sequence>
<dbReference type="RefSeq" id="WP_283431031.1">
    <property type="nucleotide sequence ID" value="NZ_FXUG01000001.1"/>
</dbReference>
<feature type="domain" description="DUF1588" evidence="4">
    <location>
        <begin position="669"/>
        <end position="764"/>
    </location>
</feature>
<proteinExistence type="predicted"/>
<dbReference type="Pfam" id="PF07631">
    <property type="entry name" value="PSD4"/>
    <property type="match status" value="1"/>
</dbReference>